<dbReference type="InterPro" id="IPR013324">
    <property type="entry name" value="RNA_pol_sigma_r3/r4-like"/>
</dbReference>
<dbReference type="EMBL" id="ABGD02000005">
    <property type="protein sequence ID" value="EDS12897.1"/>
    <property type="molecule type" value="Genomic_DNA"/>
</dbReference>
<dbReference type="eggNOG" id="COG2739">
    <property type="taxonomic scope" value="Bacteria"/>
</dbReference>
<organism evidence="4 5">
    <name type="scientific">Anaerotruncus colihominis DSM 17241</name>
    <dbReference type="NCBI Taxonomy" id="445972"/>
    <lineage>
        <taxon>Bacteria</taxon>
        <taxon>Bacillati</taxon>
        <taxon>Bacillota</taxon>
        <taxon>Clostridia</taxon>
        <taxon>Eubacteriales</taxon>
        <taxon>Oscillospiraceae</taxon>
        <taxon>Anaerotruncus</taxon>
    </lineage>
</organism>
<name>B0P6S2_9FIRM</name>
<dbReference type="InterPro" id="IPR036388">
    <property type="entry name" value="WH-like_DNA-bd_sf"/>
</dbReference>
<evidence type="ECO:0000313" key="5">
    <source>
        <dbReference type="Proteomes" id="UP000003803"/>
    </source>
</evidence>
<dbReference type="HOGENOM" id="CLU_129218_0_1_9"/>
<evidence type="ECO:0000313" key="4">
    <source>
        <dbReference type="EMBL" id="EDS12897.1"/>
    </source>
</evidence>
<comment type="similarity">
    <text evidence="1 3">Belongs to the UPF0122 family.</text>
</comment>
<dbReference type="InterPro" id="IPR054831">
    <property type="entry name" value="UPF0122_fam_protein"/>
</dbReference>
<dbReference type="PANTHER" id="PTHR40083">
    <property type="entry name" value="UPF0122 PROTEIN CBO2450/CLC_2298"/>
    <property type="match status" value="1"/>
</dbReference>
<reference evidence="4" key="2">
    <citation type="submission" date="2013-09" db="EMBL/GenBank/DDBJ databases">
        <title>Draft genome sequence of Anaerotruncus colihominis(DSM 17241).</title>
        <authorList>
            <person name="Sudarsanam P."/>
            <person name="Ley R."/>
            <person name="Guruge J."/>
            <person name="Turnbaugh P.J."/>
            <person name="Mahowald M."/>
            <person name="Liep D."/>
            <person name="Gordon J."/>
        </authorList>
    </citation>
    <scope>NUCLEOTIDE SEQUENCE</scope>
    <source>
        <strain evidence="4">DSM 17241</strain>
    </source>
</reference>
<dbReference type="PANTHER" id="PTHR40083:SF1">
    <property type="entry name" value="UPF0122 PROTEIN YLXM"/>
    <property type="match status" value="1"/>
</dbReference>
<reference evidence="4" key="1">
    <citation type="submission" date="2007-11" db="EMBL/GenBank/DDBJ databases">
        <authorList>
            <person name="Fulton L."/>
            <person name="Clifton S."/>
            <person name="Fulton B."/>
            <person name="Xu J."/>
            <person name="Minx P."/>
            <person name="Pepin K.H."/>
            <person name="Johnson M."/>
            <person name="Thiruvilangam P."/>
            <person name="Bhonagiri V."/>
            <person name="Nash W.E."/>
            <person name="Mardis E.R."/>
            <person name="Wilson R.K."/>
        </authorList>
    </citation>
    <scope>NUCLEOTIDE SEQUENCE [LARGE SCALE GENOMIC DNA]</scope>
    <source>
        <strain evidence="4">DSM 17241</strain>
    </source>
</reference>
<evidence type="ECO:0000256" key="1">
    <source>
        <dbReference type="ARBA" id="ARBA00008720"/>
    </source>
</evidence>
<evidence type="ECO:0000256" key="2">
    <source>
        <dbReference type="ARBA" id="ARBA00024764"/>
    </source>
</evidence>
<dbReference type="Gene3D" id="1.10.10.10">
    <property type="entry name" value="Winged helix-like DNA-binding domain superfamily/Winged helix DNA-binding domain"/>
    <property type="match status" value="1"/>
</dbReference>
<gene>
    <name evidence="4" type="ORF">ANACOL_00450</name>
</gene>
<dbReference type="NCBIfam" id="NF045758">
    <property type="entry name" value="YlxM"/>
    <property type="match status" value="1"/>
</dbReference>
<proteinExistence type="inferred from homology"/>
<sequence>MCKAMRFTERSRIVAKNLEISVLLDFYGEMLTEKQRDVVELYYNEDLSLSEIAAHSQITRQGVRDSIKRAEGILLGLEERLGLAKRFRRIQEGLDLIIRDARDIRNYNDRFGTFREITDKTNEIIEIASTIND</sequence>
<evidence type="ECO:0000256" key="3">
    <source>
        <dbReference type="HAMAP-Rule" id="MF_00245"/>
    </source>
</evidence>
<comment type="caution">
    <text evidence="4">The sequence shown here is derived from an EMBL/GenBank/DDBJ whole genome shotgun (WGS) entry which is preliminary data.</text>
</comment>
<accession>B0P6S2</accession>
<dbReference type="Proteomes" id="UP000003803">
    <property type="component" value="Unassembled WGS sequence"/>
</dbReference>
<keyword evidence="5" id="KW-1185">Reference proteome</keyword>
<dbReference type="HAMAP" id="MF_00245">
    <property type="entry name" value="UPF0122"/>
    <property type="match status" value="1"/>
</dbReference>
<dbReference type="STRING" id="169435.ERS852551_00626"/>
<dbReference type="SUPFAM" id="SSF88659">
    <property type="entry name" value="Sigma3 and sigma4 domains of RNA polymerase sigma factors"/>
    <property type="match status" value="1"/>
</dbReference>
<protein>
    <recommendedName>
        <fullName evidence="3">UPF0122 protein ANACOL_00450</fullName>
    </recommendedName>
</protein>
<dbReference type="Pfam" id="PF04297">
    <property type="entry name" value="UPF0122"/>
    <property type="match status" value="1"/>
</dbReference>
<dbReference type="AlphaFoldDB" id="B0P6S2"/>
<comment type="function">
    <text evidence="2 3">Might take part in the signal recognition particle (SRP) pathway. This is inferred from the conservation of its genetic proximity to ftsY/ffh. May be a regulatory protein.</text>
</comment>
<dbReference type="InterPro" id="IPR007394">
    <property type="entry name" value="UPF0122"/>
</dbReference>